<dbReference type="PANTHER" id="PTHR31793:SF24">
    <property type="entry name" value="LONG-CHAIN ACYL-COA THIOESTERASE FADM"/>
    <property type="match status" value="1"/>
</dbReference>
<dbReference type="Pfam" id="PF13279">
    <property type="entry name" value="4HBT_2"/>
    <property type="match status" value="1"/>
</dbReference>
<dbReference type="InterPro" id="IPR029069">
    <property type="entry name" value="HotDog_dom_sf"/>
</dbReference>
<proteinExistence type="predicted"/>
<keyword evidence="2" id="KW-1185">Reference proteome</keyword>
<organism evidence="1 2">
    <name type="scientific">Pseudoclavibacter endophyticus</name>
    <dbReference type="NCBI Taxonomy" id="1778590"/>
    <lineage>
        <taxon>Bacteria</taxon>
        <taxon>Bacillati</taxon>
        <taxon>Actinomycetota</taxon>
        <taxon>Actinomycetes</taxon>
        <taxon>Micrococcales</taxon>
        <taxon>Microbacteriaceae</taxon>
        <taxon>Pseudoclavibacter</taxon>
    </lineage>
</organism>
<evidence type="ECO:0000313" key="2">
    <source>
        <dbReference type="Proteomes" id="UP000431744"/>
    </source>
</evidence>
<dbReference type="CDD" id="cd00586">
    <property type="entry name" value="4HBT"/>
    <property type="match status" value="1"/>
</dbReference>
<accession>A0A6H9WGJ5</accession>
<gene>
    <name evidence="1" type="ORF">F8O04_13315</name>
</gene>
<evidence type="ECO:0000313" key="1">
    <source>
        <dbReference type="EMBL" id="KAB1646721.1"/>
    </source>
</evidence>
<dbReference type="RefSeq" id="WP_158029887.1">
    <property type="nucleotide sequence ID" value="NZ_BMHG01000002.1"/>
</dbReference>
<dbReference type="GO" id="GO:0047617">
    <property type="term" value="F:fatty acyl-CoA hydrolase activity"/>
    <property type="evidence" value="ECO:0007669"/>
    <property type="project" value="TreeGrafter"/>
</dbReference>
<dbReference type="SUPFAM" id="SSF54637">
    <property type="entry name" value="Thioesterase/thiol ester dehydrase-isomerase"/>
    <property type="match status" value="1"/>
</dbReference>
<dbReference type="EMBL" id="WBJY01000004">
    <property type="protein sequence ID" value="KAB1646721.1"/>
    <property type="molecule type" value="Genomic_DNA"/>
</dbReference>
<dbReference type="PANTHER" id="PTHR31793">
    <property type="entry name" value="4-HYDROXYBENZOYL-COA THIOESTERASE FAMILY MEMBER"/>
    <property type="match status" value="1"/>
</dbReference>
<dbReference type="OrthoDB" id="9799036at2"/>
<protein>
    <submittedName>
        <fullName evidence="1">Acyl-CoA thioesterase</fullName>
    </submittedName>
</protein>
<dbReference type="AlphaFoldDB" id="A0A6H9WGJ5"/>
<dbReference type="Proteomes" id="UP000431744">
    <property type="component" value="Unassembled WGS sequence"/>
</dbReference>
<sequence length="161" mass="18177">MRYHVPIRLRWSDLDAYNHVNNSRVLSLLEEARVRTFWTSDDGEASPLAVIEGHQGASTQTLIARHEIEYLAAIPYQAQPIDIHLWVGRLGAASCEVGYEVWSPPLEAGPDHTEGRTKYVVAASTIVFIDTASQRPRRISDAERHAWAPYVEEPAKFRGTR</sequence>
<name>A0A6H9WGJ5_9MICO</name>
<reference evidence="1 2" key="1">
    <citation type="submission" date="2019-09" db="EMBL/GenBank/DDBJ databases">
        <title>Phylogeny of genus Pseudoclavibacter and closely related genus.</title>
        <authorList>
            <person name="Li Y."/>
        </authorList>
    </citation>
    <scope>NUCLEOTIDE SEQUENCE [LARGE SCALE GENOMIC DNA]</scope>
    <source>
        <strain evidence="1 2">EGI 60007</strain>
    </source>
</reference>
<comment type="caution">
    <text evidence="1">The sequence shown here is derived from an EMBL/GenBank/DDBJ whole genome shotgun (WGS) entry which is preliminary data.</text>
</comment>
<dbReference type="InterPro" id="IPR050563">
    <property type="entry name" value="4-hydroxybenzoyl-CoA_TE"/>
</dbReference>
<dbReference type="Gene3D" id="3.10.129.10">
    <property type="entry name" value="Hotdog Thioesterase"/>
    <property type="match status" value="1"/>
</dbReference>